<keyword evidence="3" id="KW-0547">Nucleotide-binding</keyword>
<feature type="domain" description="ABC transmembrane type-1" evidence="9">
    <location>
        <begin position="442"/>
        <end position="720"/>
    </location>
</feature>
<evidence type="ECO:0000256" key="7">
    <source>
        <dbReference type="SAM" id="Phobius"/>
    </source>
</evidence>
<keyword evidence="6 7" id="KW-0472">Membrane</keyword>
<keyword evidence="2 7" id="KW-0812">Transmembrane</keyword>
<evidence type="ECO:0000256" key="5">
    <source>
        <dbReference type="ARBA" id="ARBA00022989"/>
    </source>
</evidence>
<dbReference type="SUPFAM" id="SSF52540">
    <property type="entry name" value="P-loop containing nucleoside triphosphate hydrolases"/>
    <property type="match status" value="1"/>
</dbReference>
<dbReference type="EMBL" id="JBHSJD010000013">
    <property type="protein sequence ID" value="MFC5023809.1"/>
    <property type="molecule type" value="Genomic_DNA"/>
</dbReference>
<dbReference type="PROSITE" id="PS50929">
    <property type="entry name" value="ABC_TM1F"/>
    <property type="match status" value="1"/>
</dbReference>
<dbReference type="InterPro" id="IPR011527">
    <property type="entry name" value="ABC1_TM_dom"/>
</dbReference>
<dbReference type="PROSITE" id="PS50893">
    <property type="entry name" value="ABC_TRANSPORTER_2"/>
    <property type="match status" value="1"/>
</dbReference>
<dbReference type="InterPro" id="IPR022515">
    <property type="entry name" value="NHPM_micro_ABC2"/>
</dbReference>
<evidence type="ECO:0000256" key="1">
    <source>
        <dbReference type="ARBA" id="ARBA00004651"/>
    </source>
</evidence>
<feature type="transmembrane region" description="Helical" evidence="7">
    <location>
        <begin position="475"/>
        <end position="496"/>
    </location>
</feature>
<feature type="transmembrane region" description="Helical" evidence="7">
    <location>
        <begin position="442"/>
        <end position="469"/>
    </location>
</feature>
<evidence type="ECO:0000259" key="8">
    <source>
        <dbReference type="PROSITE" id="PS50893"/>
    </source>
</evidence>
<dbReference type="PROSITE" id="PS00211">
    <property type="entry name" value="ABC_TRANSPORTER_1"/>
    <property type="match status" value="1"/>
</dbReference>
<dbReference type="InterPro" id="IPR036640">
    <property type="entry name" value="ABC1_TM_sf"/>
</dbReference>
<dbReference type="Gene3D" id="3.40.50.300">
    <property type="entry name" value="P-loop containing nucleotide triphosphate hydrolases"/>
    <property type="match status" value="1"/>
</dbReference>
<dbReference type="InterPro" id="IPR017871">
    <property type="entry name" value="ABC_transporter-like_CS"/>
</dbReference>
<evidence type="ECO:0000256" key="3">
    <source>
        <dbReference type="ARBA" id="ARBA00022741"/>
    </source>
</evidence>
<dbReference type="Gene3D" id="1.20.1560.10">
    <property type="entry name" value="ABC transporter type 1, transmembrane domain"/>
    <property type="match status" value="1"/>
</dbReference>
<feature type="transmembrane region" description="Helical" evidence="7">
    <location>
        <begin position="661"/>
        <end position="683"/>
    </location>
</feature>
<dbReference type="Proteomes" id="UP001595829">
    <property type="component" value="Unassembled WGS sequence"/>
</dbReference>
<reference evidence="11" key="1">
    <citation type="journal article" date="2019" name="Int. J. Syst. Evol. Microbiol.">
        <title>The Global Catalogue of Microorganisms (GCM) 10K type strain sequencing project: providing services to taxonomists for standard genome sequencing and annotation.</title>
        <authorList>
            <consortium name="The Broad Institute Genomics Platform"/>
            <consortium name="The Broad Institute Genome Sequencing Center for Infectious Disease"/>
            <person name="Wu L."/>
            <person name="Ma J."/>
        </authorList>
    </citation>
    <scope>NUCLEOTIDE SEQUENCE [LARGE SCALE GENOMIC DNA]</scope>
    <source>
        <strain evidence="11">CGMCC 4.1648</strain>
    </source>
</reference>
<keyword evidence="4" id="KW-0067">ATP-binding</keyword>
<evidence type="ECO:0000313" key="11">
    <source>
        <dbReference type="Proteomes" id="UP001595829"/>
    </source>
</evidence>
<dbReference type="NCBIfam" id="TIGR03797">
    <property type="entry name" value="NHLM_micro_ABC2"/>
    <property type="match status" value="1"/>
</dbReference>
<keyword evidence="5 7" id="KW-1133">Transmembrane helix</keyword>
<dbReference type="InterPro" id="IPR003593">
    <property type="entry name" value="AAA+_ATPase"/>
</dbReference>
<dbReference type="PANTHER" id="PTHR24221">
    <property type="entry name" value="ATP-BINDING CASSETTE SUB-FAMILY B"/>
    <property type="match status" value="1"/>
</dbReference>
<proteinExistence type="predicted"/>
<sequence>MSGAEVGAEVAAAPADAVVHALGALGTPVVGAGLRTVPLEGPHVLWLVAHGGLDLFAVDAAQEGHWHFLGRLEAGSLLLGPVAGPQHTLLGRPSQDCVLRRIALRELWEAPPPQYTDAYGNPLGQRPYAASWTGGSVDPYGDPYTDPYSDPYAAPQAGPYPVAPTPLEYAFALGTARSLGVLFEAPLGDRAGADEGAPVMDEDVLWMDVPPGSVRYGAEFSADAAADLLVDGQLWQRMVGQQERLLTAVDRWIERLERAHEDRTAAGIRAGEAVRAGADRALLASIGGPERGARAGAGGGASDDQTFAVCRRVAAAAGITLTEPARGGEADDRTGGVERIAVASRVRTRAVRLEGSWWRSDSGPLVGHWAASGAPVALLWRRGRYEAVNPVSGVRRRVDARTAGELEPRGVMFYRPLPERPMPAWRLARFALRGSGADLRNLALAGLVTVVLGALVPVATGQVLGVYVPAAERSLIVQTALAVMVAGVVAAAFGLLQNLTVLRIEGRIESVLQPAVWDRLLRLPAGFFAGRSTGELASAAMGISAIRRVLSGTGPVVVQASTVGAVNLVLLLCYSVPLALAAIAMLLVAGGLFLGLGLWQVRWQRRLVKLTNELNNQAYQTLRGLPKLRVAAAESFAYAAWARKFARSREMHRRAGHIKNLTTVVDAVHLPLCSLIMFMLLAGPARGTMSAGAFLTFSTSVTMLLTSVTQLTGALVSAVAALPLYEQVKPVLQEVPEVRGGSARPGVLSGEIEVRGLSFRYGDEGPPTLDDVSFRVGPGEFVAVVGPSGCGKSTLLRLLIGFERPVSGSVLYDGQDLAALDQAAVRRQCGVVLQHAQPLTGSVLDCICGAESFPQDEVWAAAEMAGLAEDIRRMPMGLHTMIAGGGAVSGGQRQRLMIAQALIRRPRILFFDEATSALDNETQRTVMESTRRLSATRLVIAHRLSTVLDADRVIVMSAGRIVEEGPPATLLADPNGHLHELVRRQMT</sequence>
<dbReference type="SMART" id="SM00382">
    <property type="entry name" value="AAA"/>
    <property type="match status" value="1"/>
</dbReference>
<dbReference type="Pfam" id="PF00005">
    <property type="entry name" value="ABC_tran"/>
    <property type="match status" value="1"/>
</dbReference>
<accession>A0ABV9XED6</accession>
<feature type="domain" description="ABC transporter" evidence="8">
    <location>
        <begin position="752"/>
        <end position="983"/>
    </location>
</feature>
<evidence type="ECO:0000256" key="4">
    <source>
        <dbReference type="ARBA" id="ARBA00022840"/>
    </source>
</evidence>
<comment type="subcellular location">
    <subcellularLocation>
        <location evidence="1">Cell membrane</location>
        <topology evidence="1">Multi-pass membrane protein</topology>
    </subcellularLocation>
</comment>
<keyword evidence="11" id="KW-1185">Reference proteome</keyword>
<dbReference type="SUPFAM" id="SSF90123">
    <property type="entry name" value="ABC transporter transmembrane region"/>
    <property type="match status" value="1"/>
</dbReference>
<dbReference type="RefSeq" id="WP_345687242.1">
    <property type="nucleotide sequence ID" value="NZ_BAABIT010000001.1"/>
</dbReference>
<feature type="transmembrane region" description="Helical" evidence="7">
    <location>
        <begin position="703"/>
        <end position="725"/>
    </location>
</feature>
<dbReference type="InterPro" id="IPR039421">
    <property type="entry name" value="Type_1_exporter"/>
</dbReference>
<evidence type="ECO:0000259" key="9">
    <source>
        <dbReference type="PROSITE" id="PS50929"/>
    </source>
</evidence>
<dbReference type="InterPro" id="IPR027417">
    <property type="entry name" value="P-loop_NTPase"/>
</dbReference>
<comment type="caution">
    <text evidence="10">The sequence shown here is derived from an EMBL/GenBank/DDBJ whole genome shotgun (WGS) entry which is preliminary data.</text>
</comment>
<name>A0ABV9XED6_9ACTN</name>
<feature type="transmembrane region" description="Helical" evidence="7">
    <location>
        <begin position="578"/>
        <end position="599"/>
    </location>
</feature>
<dbReference type="InterPro" id="IPR003439">
    <property type="entry name" value="ABC_transporter-like_ATP-bd"/>
</dbReference>
<evidence type="ECO:0000256" key="6">
    <source>
        <dbReference type="ARBA" id="ARBA00023136"/>
    </source>
</evidence>
<protein>
    <submittedName>
        <fullName evidence="10">NHLP bacteriocin export ABC transporter permease/ATPase subunit</fullName>
    </submittedName>
</protein>
<evidence type="ECO:0000313" key="10">
    <source>
        <dbReference type="EMBL" id="MFC5023809.1"/>
    </source>
</evidence>
<dbReference type="PANTHER" id="PTHR24221:SF654">
    <property type="entry name" value="ATP-BINDING CASSETTE SUB-FAMILY B MEMBER 6"/>
    <property type="match status" value="1"/>
</dbReference>
<evidence type="ECO:0000256" key="2">
    <source>
        <dbReference type="ARBA" id="ARBA00022692"/>
    </source>
</evidence>
<organism evidence="10 11">
    <name type="scientific">Streptomyces coeruleoprunus</name>
    <dbReference type="NCBI Taxonomy" id="285563"/>
    <lineage>
        <taxon>Bacteria</taxon>
        <taxon>Bacillati</taxon>
        <taxon>Actinomycetota</taxon>
        <taxon>Actinomycetes</taxon>
        <taxon>Kitasatosporales</taxon>
        <taxon>Streptomycetaceae</taxon>
        <taxon>Streptomyces</taxon>
    </lineage>
</organism>
<gene>
    <name evidence="10" type="ORF">ACFPM3_16845</name>
</gene>
<dbReference type="Pfam" id="PF00664">
    <property type="entry name" value="ABC_membrane"/>
    <property type="match status" value="1"/>
</dbReference>